<proteinExistence type="predicted"/>
<reference evidence="9 10" key="1">
    <citation type="submission" date="2021-01" db="EMBL/GenBank/DDBJ databases">
        <title>Sequencing the genomes of 1000 actinobacteria strains.</title>
        <authorList>
            <person name="Klenk H.-P."/>
        </authorList>
    </citation>
    <scope>NUCLEOTIDE SEQUENCE [LARGE SCALE GENOMIC DNA]</scope>
    <source>
        <strain evidence="9 10">DSM 18662</strain>
    </source>
</reference>
<evidence type="ECO:0000313" key="10">
    <source>
        <dbReference type="Proteomes" id="UP000704762"/>
    </source>
</evidence>
<keyword evidence="3" id="KW-1003">Cell membrane</keyword>
<feature type="transmembrane region" description="Helical" evidence="7">
    <location>
        <begin position="336"/>
        <end position="355"/>
    </location>
</feature>
<dbReference type="PANTHER" id="PTHR43738">
    <property type="entry name" value="ABC TRANSPORTER, MEMBRANE PROTEIN"/>
    <property type="match status" value="1"/>
</dbReference>
<evidence type="ECO:0000259" key="8">
    <source>
        <dbReference type="Pfam" id="PF02687"/>
    </source>
</evidence>
<evidence type="ECO:0000256" key="1">
    <source>
        <dbReference type="ARBA" id="ARBA00004651"/>
    </source>
</evidence>
<dbReference type="Proteomes" id="UP000704762">
    <property type="component" value="Unassembled WGS sequence"/>
</dbReference>
<sequence length="371" mass="38049">MRLAWRELRRQPSRFAIAAAILSLIAILLMFLGGLLDGLVGDATGPLQAQRADLVVYSAKSEDTLGRSRIGSATRSQVERSAGPAAVGGLGTVSLGARLDGRGPRDLVSISLYGYELAPQGLPVVPPATGEVIADDSLRAEGIRAGDTIWLGPDRTPVTVIGFDGTDTSYGSGTVWGSLRTWRQVLAANQPGLPFGADDTQALVIRLDPTQTGDLAASIDAATGGDTHTLSIAAAADAIPGVQAQRSTFNQIIGVTVAIAIVVVALFFALLTVERTGRYGVLKAIGAGTGTLFAGVALQAVLVTVVASIIGVATTLMFGALIPPGSIPFRIRPTRLAGSVAVLLVAAVVGSAFSLRRVLRIDPAAAIGGTQ</sequence>
<evidence type="ECO:0000256" key="7">
    <source>
        <dbReference type="SAM" id="Phobius"/>
    </source>
</evidence>
<evidence type="ECO:0000256" key="4">
    <source>
        <dbReference type="ARBA" id="ARBA00022692"/>
    </source>
</evidence>
<feature type="transmembrane region" description="Helical" evidence="7">
    <location>
        <begin position="252"/>
        <end position="271"/>
    </location>
</feature>
<keyword evidence="2" id="KW-0813">Transport</keyword>
<dbReference type="InterPro" id="IPR051125">
    <property type="entry name" value="ABC-4/HrtB_transporter"/>
</dbReference>
<gene>
    <name evidence="9" type="ORF">JOE57_001691</name>
</gene>
<evidence type="ECO:0000256" key="6">
    <source>
        <dbReference type="ARBA" id="ARBA00023136"/>
    </source>
</evidence>
<evidence type="ECO:0000313" key="9">
    <source>
        <dbReference type="EMBL" id="MBM7798770.1"/>
    </source>
</evidence>
<dbReference type="EMBL" id="JAFBCF010000001">
    <property type="protein sequence ID" value="MBM7798770.1"/>
    <property type="molecule type" value="Genomic_DNA"/>
</dbReference>
<protein>
    <submittedName>
        <fullName evidence="9">ABC transport system permease protein</fullName>
    </submittedName>
</protein>
<evidence type="ECO:0000256" key="3">
    <source>
        <dbReference type="ARBA" id="ARBA00022475"/>
    </source>
</evidence>
<comment type="caution">
    <text evidence="9">The sequence shown here is derived from an EMBL/GenBank/DDBJ whole genome shotgun (WGS) entry which is preliminary data.</text>
</comment>
<keyword evidence="10" id="KW-1185">Reference proteome</keyword>
<feature type="transmembrane region" description="Helical" evidence="7">
    <location>
        <begin position="15"/>
        <end position="36"/>
    </location>
</feature>
<comment type="subcellular location">
    <subcellularLocation>
        <location evidence="1">Cell membrane</location>
        <topology evidence="1">Multi-pass membrane protein</topology>
    </subcellularLocation>
</comment>
<dbReference type="InterPro" id="IPR003838">
    <property type="entry name" value="ABC3_permease_C"/>
</dbReference>
<keyword evidence="6 7" id="KW-0472">Membrane</keyword>
<keyword evidence="5 7" id="KW-1133">Transmembrane helix</keyword>
<accession>A0ABS2RIF5</accession>
<dbReference type="RefSeq" id="WP_204917276.1">
    <property type="nucleotide sequence ID" value="NZ_BAAAQP010000002.1"/>
</dbReference>
<dbReference type="PANTHER" id="PTHR43738:SF1">
    <property type="entry name" value="HEMIN TRANSPORT SYSTEM PERMEASE PROTEIN HRTB-RELATED"/>
    <property type="match status" value="1"/>
</dbReference>
<evidence type="ECO:0000256" key="2">
    <source>
        <dbReference type="ARBA" id="ARBA00022448"/>
    </source>
</evidence>
<organism evidence="9 10">
    <name type="scientific">Microlunatus panaciterrae</name>
    <dbReference type="NCBI Taxonomy" id="400768"/>
    <lineage>
        <taxon>Bacteria</taxon>
        <taxon>Bacillati</taxon>
        <taxon>Actinomycetota</taxon>
        <taxon>Actinomycetes</taxon>
        <taxon>Propionibacteriales</taxon>
        <taxon>Propionibacteriaceae</taxon>
        <taxon>Microlunatus</taxon>
    </lineage>
</organism>
<dbReference type="Pfam" id="PF02687">
    <property type="entry name" value="FtsX"/>
    <property type="match status" value="1"/>
</dbReference>
<feature type="domain" description="ABC3 transporter permease C-terminal" evidence="8">
    <location>
        <begin position="252"/>
        <end position="363"/>
    </location>
</feature>
<keyword evidence="4 7" id="KW-0812">Transmembrane</keyword>
<evidence type="ECO:0000256" key="5">
    <source>
        <dbReference type="ARBA" id="ARBA00022989"/>
    </source>
</evidence>
<name>A0ABS2RIF5_9ACTN</name>